<dbReference type="GO" id="GO:0004252">
    <property type="term" value="F:serine-type endopeptidase activity"/>
    <property type="evidence" value="ECO:0007669"/>
    <property type="project" value="InterPro"/>
</dbReference>
<dbReference type="PROSITE" id="PS51257">
    <property type="entry name" value="PROKAR_LIPOPROTEIN"/>
    <property type="match status" value="1"/>
</dbReference>
<evidence type="ECO:0000259" key="3">
    <source>
        <dbReference type="Pfam" id="PF00930"/>
    </source>
</evidence>
<feature type="signal peptide" evidence="1">
    <location>
        <begin position="1"/>
        <end position="28"/>
    </location>
</feature>
<dbReference type="Gene3D" id="3.40.50.1820">
    <property type="entry name" value="alpha/beta hydrolase"/>
    <property type="match status" value="1"/>
</dbReference>
<evidence type="ECO:0000313" key="5">
    <source>
        <dbReference type="Proteomes" id="UP000011682"/>
    </source>
</evidence>
<dbReference type="eggNOG" id="COG1506">
    <property type="taxonomic scope" value="Bacteria"/>
</dbReference>
<dbReference type="EMBL" id="ANAH02000001">
    <property type="protein sequence ID" value="EPX65205.1"/>
    <property type="molecule type" value="Genomic_DNA"/>
</dbReference>
<sequence length="747" mass="82700">MALLPMRLAPMRLLLAAALLVSCAPALTQHPPTKPMPSVPDTFLRDYAETRRFMSGRPLAARITPDEKTVLFLRGQPRAPIQTLFAFDVASGEAREVLTPESILNGAEETLSPEEKARRERMRVSARGFTSYQLSEDGSNILVPLSGKLYLVERASGKSLELKTGAGVVDPRFSPDGKHVAYVRDNDVYRLELASNTERRVTKGGTPLLTHGLAEFVAQEEMRRYSGWWWSPDARFIAYTESDTSGVEKLSLIDVMHPERGADTPAYPRPGKENAKVRLGVIPVGGGNTVWVKWDAQAYPYLATVVWPKKGPLTLLVQNRTQTEQKLLAVDPANGTTRELLTEKDDAWLELDQSFPQWLEDGSGFLWYTERNGGPEVELRGADGALTRSLVKPEAGLREFVRYVEKEGALYFNGGPNPSESYLWRVKDGGAPEQVRPGTTGEAVETGTVSKSGALLLFTHSSPTSMPRTYVARADGSRVGELPSVAVEPPFTPRVEFRELGPLMFQSSLVRPRDAKPGEKLPVIVEVYAGPTVTVVHKSMAPHLLSQWMADQGFLIARFDGRGTPLRGAQWQRAVHLDFSAVTLEDQASAVHALAAAVPEVDEARVGIEGWSFGGYMAALAALKRPDVFKAAVSGAPVVDWLDYDTHYTERYLGLPQQHPEAYEKSSLLTYARAEDKPISPLLLIHGTADDNVYFFHTLKLSDALFRAGKYHELLPLSGLTHMVPDPLVTQRQYEWVMGHFKRHLQR</sequence>
<gene>
    <name evidence="4" type="ORF">D187_000630</name>
</gene>
<dbReference type="Gene3D" id="2.140.10.30">
    <property type="entry name" value="Dipeptidylpeptidase IV, N-terminal domain"/>
    <property type="match status" value="1"/>
</dbReference>
<feature type="domain" description="Dipeptidylpeptidase IV N-terminal" evidence="3">
    <location>
        <begin position="143"/>
        <end position="466"/>
    </location>
</feature>
<protein>
    <submittedName>
        <fullName evidence="4">Dipeptidyl peptidase IV</fullName>
    </submittedName>
</protein>
<dbReference type="eggNOG" id="COG0823">
    <property type="taxonomic scope" value="Bacteria"/>
</dbReference>
<comment type="caution">
    <text evidence="4">The sequence shown here is derived from an EMBL/GenBank/DDBJ whole genome shotgun (WGS) entry which is preliminary data.</text>
</comment>
<dbReference type="InterPro" id="IPR050278">
    <property type="entry name" value="Serine_Prot_S9B/DPPIV"/>
</dbReference>
<dbReference type="GO" id="GO:0008239">
    <property type="term" value="F:dipeptidyl-peptidase activity"/>
    <property type="evidence" value="ECO:0007669"/>
    <property type="project" value="TreeGrafter"/>
</dbReference>
<dbReference type="PANTHER" id="PTHR11731:SF193">
    <property type="entry name" value="DIPEPTIDYL PEPTIDASE 9"/>
    <property type="match status" value="1"/>
</dbReference>
<name>S9PLU4_CYSF2</name>
<organism evidence="4 5">
    <name type="scientific">Cystobacter fuscus (strain ATCC 25194 / DSM 2262 / NBRC 100088 / M29)</name>
    <dbReference type="NCBI Taxonomy" id="1242864"/>
    <lineage>
        <taxon>Bacteria</taxon>
        <taxon>Pseudomonadati</taxon>
        <taxon>Myxococcota</taxon>
        <taxon>Myxococcia</taxon>
        <taxon>Myxococcales</taxon>
        <taxon>Cystobacterineae</taxon>
        <taxon>Archangiaceae</taxon>
        <taxon>Cystobacter</taxon>
    </lineage>
</organism>
<dbReference type="SUPFAM" id="SSF53474">
    <property type="entry name" value="alpha/beta-Hydrolases"/>
    <property type="match status" value="1"/>
</dbReference>
<dbReference type="InterPro" id="IPR029058">
    <property type="entry name" value="AB_hydrolase_fold"/>
</dbReference>
<dbReference type="InterPro" id="IPR002470">
    <property type="entry name" value="Peptidase_S9A"/>
</dbReference>
<dbReference type="SUPFAM" id="SSF82171">
    <property type="entry name" value="DPP6 N-terminal domain-like"/>
    <property type="match status" value="1"/>
</dbReference>
<accession>S9PLU4</accession>
<dbReference type="Pfam" id="PF00326">
    <property type="entry name" value="Peptidase_S9"/>
    <property type="match status" value="1"/>
</dbReference>
<reference evidence="4" key="1">
    <citation type="submission" date="2013-05" db="EMBL/GenBank/DDBJ databases">
        <title>Genome assembly of Cystobacter fuscus DSM 2262.</title>
        <authorList>
            <person name="Sharma G."/>
            <person name="Khatri I."/>
            <person name="Kaur C."/>
            <person name="Mayilraj S."/>
            <person name="Subramanian S."/>
        </authorList>
    </citation>
    <scope>NUCLEOTIDE SEQUENCE [LARGE SCALE GENOMIC DNA]</scope>
    <source>
        <strain evidence="4">DSM 2262</strain>
    </source>
</reference>
<feature type="domain" description="Peptidase S9 prolyl oligopeptidase catalytic" evidence="2">
    <location>
        <begin position="547"/>
        <end position="746"/>
    </location>
</feature>
<dbReference type="InterPro" id="IPR001375">
    <property type="entry name" value="Peptidase_S9_cat"/>
</dbReference>
<dbReference type="GO" id="GO:0006508">
    <property type="term" value="P:proteolysis"/>
    <property type="evidence" value="ECO:0007669"/>
    <property type="project" value="InterPro"/>
</dbReference>
<evidence type="ECO:0000259" key="2">
    <source>
        <dbReference type="Pfam" id="PF00326"/>
    </source>
</evidence>
<dbReference type="AlphaFoldDB" id="S9PLU4"/>
<keyword evidence="5" id="KW-1185">Reference proteome</keyword>
<dbReference type="PRINTS" id="PR00862">
    <property type="entry name" value="PROLIGOPTASE"/>
</dbReference>
<feature type="chain" id="PRO_5004554306" evidence="1">
    <location>
        <begin position="29"/>
        <end position="747"/>
    </location>
</feature>
<dbReference type="Proteomes" id="UP000011682">
    <property type="component" value="Unassembled WGS sequence"/>
</dbReference>
<dbReference type="InterPro" id="IPR002469">
    <property type="entry name" value="Peptidase_S9B_N"/>
</dbReference>
<proteinExistence type="predicted"/>
<evidence type="ECO:0000256" key="1">
    <source>
        <dbReference type="SAM" id="SignalP"/>
    </source>
</evidence>
<dbReference type="PANTHER" id="PTHR11731">
    <property type="entry name" value="PROTEASE FAMILY S9B,C DIPEPTIDYL-PEPTIDASE IV-RELATED"/>
    <property type="match status" value="1"/>
</dbReference>
<evidence type="ECO:0000313" key="4">
    <source>
        <dbReference type="EMBL" id="EPX65205.1"/>
    </source>
</evidence>
<keyword evidence="1" id="KW-0732">Signal</keyword>
<dbReference type="Pfam" id="PF00930">
    <property type="entry name" value="DPPIV_N"/>
    <property type="match status" value="1"/>
</dbReference>